<dbReference type="SUPFAM" id="SSF53335">
    <property type="entry name" value="S-adenosyl-L-methionine-dependent methyltransferases"/>
    <property type="match status" value="1"/>
</dbReference>
<dbReference type="PROSITE" id="PS01230">
    <property type="entry name" value="TRMA_1"/>
    <property type="match status" value="1"/>
</dbReference>
<feature type="active site" evidence="5">
    <location>
        <position position="393"/>
    </location>
</feature>
<dbReference type="Gene3D" id="2.40.50.1070">
    <property type="match status" value="1"/>
</dbReference>
<keyword evidence="2 4" id="KW-0808">Transferase</keyword>
<dbReference type="InterPro" id="IPR030391">
    <property type="entry name" value="MeTrfase_TrmA_CS"/>
</dbReference>
<feature type="binding site" evidence="4">
    <location>
        <position position="299"/>
    </location>
    <ligand>
        <name>S-adenosyl-L-methionine</name>
        <dbReference type="ChEBI" id="CHEBI:59789"/>
    </ligand>
</feature>
<dbReference type="InterPro" id="IPR012340">
    <property type="entry name" value="NA-bd_OB-fold"/>
</dbReference>
<evidence type="ECO:0000256" key="3">
    <source>
        <dbReference type="ARBA" id="ARBA00022691"/>
    </source>
</evidence>
<dbReference type="Gene3D" id="2.40.50.140">
    <property type="entry name" value="Nucleic acid-binding proteins"/>
    <property type="match status" value="1"/>
</dbReference>
<evidence type="ECO:0000256" key="2">
    <source>
        <dbReference type="ARBA" id="ARBA00022679"/>
    </source>
</evidence>
<protein>
    <submittedName>
        <fullName evidence="7">tRNA (Uracil-5-)-methyltransferase related enzyme</fullName>
        <ecNumber evidence="7">2.1.1.-</ecNumber>
    </submittedName>
</protein>
<comment type="similarity">
    <text evidence="4">Belongs to the class I-like SAM-binding methyltransferase superfamily. RNA M5U methyltransferase family.</text>
</comment>
<evidence type="ECO:0000256" key="1">
    <source>
        <dbReference type="ARBA" id="ARBA00022603"/>
    </source>
</evidence>
<dbReference type="GO" id="GO:0070041">
    <property type="term" value="F:rRNA (uridine-C5-)-methyltransferase activity"/>
    <property type="evidence" value="ECO:0007669"/>
    <property type="project" value="TreeGrafter"/>
</dbReference>
<dbReference type="OrthoDB" id="9804590at2"/>
<feature type="binding site" evidence="4">
    <location>
        <position position="366"/>
    </location>
    <ligand>
        <name>S-adenosyl-L-methionine</name>
        <dbReference type="ChEBI" id="CHEBI:59789"/>
    </ligand>
</feature>
<evidence type="ECO:0000256" key="5">
    <source>
        <dbReference type="PROSITE-ProRule" id="PRU10015"/>
    </source>
</evidence>
<feature type="domain" description="TRAM" evidence="6">
    <location>
        <begin position="1"/>
        <end position="61"/>
    </location>
</feature>
<dbReference type="EC" id="2.1.1.-" evidence="7"/>
<dbReference type="InterPro" id="IPR030390">
    <property type="entry name" value="MeTrfase_TrmA_AS"/>
</dbReference>
<evidence type="ECO:0000259" key="6">
    <source>
        <dbReference type="PROSITE" id="PS50926"/>
    </source>
</evidence>
<reference evidence="7 8" key="1">
    <citation type="submission" date="2019-01" db="EMBL/GenBank/DDBJ databases">
        <authorList>
            <consortium name="Pathogen Informatics"/>
        </authorList>
    </citation>
    <scope>NUCLEOTIDE SEQUENCE [LARGE SCALE GENOMIC DNA]</scope>
    <source>
        <strain evidence="7 8">NCTC10112</strain>
    </source>
</reference>
<feature type="binding site" evidence="4">
    <location>
        <position position="269"/>
    </location>
    <ligand>
        <name>S-adenosyl-L-methionine</name>
        <dbReference type="ChEBI" id="CHEBI:59789"/>
    </ligand>
</feature>
<feature type="binding site" evidence="4">
    <location>
        <position position="320"/>
    </location>
    <ligand>
        <name>S-adenosyl-L-methionine</name>
        <dbReference type="ChEBI" id="CHEBI:59789"/>
    </ligand>
</feature>
<dbReference type="EMBL" id="LR214940">
    <property type="protein sequence ID" value="VEU55814.1"/>
    <property type="molecule type" value="Genomic_DNA"/>
</dbReference>
<dbReference type="PANTHER" id="PTHR11061">
    <property type="entry name" value="RNA M5U METHYLTRANSFERASE"/>
    <property type="match status" value="1"/>
</dbReference>
<gene>
    <name evidence="7" type="primary">trmA</name>
    <name evidence="7" type="ORF">NCTC10112_00427</name>
</gene>
<dbReference type="PROSITE" id="PS50926">
    <property type="entry name" value="TRAM"/>
    <property type="match status" value="1"/>
</dbReference>
<evidence type="ECO:0000313" key="7">
    <source>
        <dbReference type="EMBL" id="VEU55814.1"/>
    </source>
</evidence>
<feature type="active site" description="Nucleophile" evidence="4">
    <location>
        <position position="393"/>
    </location>
</feature>
<dbReference type="InterPro" id="IPR002792">
    <property type="entry name" value="TRAM_dom"/>
</dbReference>
<dbReference type="GO" id="GO:0070475">
    <property type="term" value="P:rRNA base methylation"/>
    <property type="evidence" value="ECO:0007669"/>
    <property type="project" value="TreeGrafter"/>
</dbReference>
<accession>A0A448ZXD9</accession>
<dbReference type="Pfam" id="PF05958">
    <property type="entry name" value="tRNA_U5-meth_tr"/>
    <property type="match status" value="1"/>
</dbReference>
<dbReference type="RefSeq" id="WP_022935804.1">
    <property type="nucleotide sequence ID" value="NZ_LR214940.1"/>
</dbReference>
<name>A0A448ZXD9_METOS</name>
<dbReference type="KEGG" id="mob:NCTC10112_00427"/>
<dbReference type="Pfam" id="PF01938">
    <property type="entry name" value="TRAM"/>
    <property type="match status" value="1"/>
</dbReference>
<proteinExistence type="inferred from homology"/>
<evidence type="ECO:0000313" key="8">
    <source>
        <dbReference type="Proteomes" id="UP000290482"/>
    </source>
</evidence>
<keyword evidence="1 4" id="KW-0489">Methyltransferase</keyword>
<keyword evidence="3 4" id="KW-0949">S-adenosyl-L-methionine</keyword>
<organism evidence="7 8">
    <name type="scientific">Metamycoplasma orale</name>
    <name type="common">Mycoplasma orale</name>
    <dbReference type="NCBI Taxonomy" id="2121"/>
    <lineage>
        <taxon>Bacteria</taxon>
        <taxon>Bacillati</taxon>
        <taxon>Mycoplasmatota</taxon>
        <taxon>Mycoplasmoidales</taxon>
        <taxon>Metamycoplasmataceae</taxon>
        <taxon>Metamycoplasma</taxon>
    </lineage>
</organism>
<dbReference type="AlphaFoldDB" id="A0A448ZXD9"/>
<dbReference type="PROSITE" id="PS01231">
    <property type="entry name" value="TRMA_2"/>
    <property type="match status" value="1"/>
</dbReference>
<dbReference type="InterPro" id="IPR029063">
    <property type="entry name" value="SAM-dependent_MTases_sf"/>
</dbReference>
<dbReference type="NCBIfam" id="TIGR00479">
    <property type="entry name" value="rumA"/>
    <property type="match status" value="1"/>
</dbReference>
<dbReference type="PROSITE" id="PS51687">
    <property type="entry name" value="SAM_MT_RNA_M5U"/>
    <property type="match status" value="1"/>
</dbReference>
<dbReference type="Proteomes" id="UP000290482">
    <property type="component" value="Chromosome"/>
</dbReference>
<evidence type="ECO:0000256" key="4">
    <source>
        <dbReference type="PROSITE-ProRule" id="PRU01024"/>
    </source>
</evidence>
<sequence>MIKINNDFLKHVEVTEFSYEGYGVVRIEGYPILVSNAYLHEIIDIKIIKYFSKYAFGKVVFRYSCSLKRNKNFVKDNLLIDNSKLIFLDYDEQLKFKQKIVNELFSRELRFNKVKNIVSSDNIIGYRNKIILHVQFSKKTLLIGEFQENTHTIVEQENYILANNALNNLIKYTTKVLKDNLELLDETNIKSIIFRNSILNNEQQICFISESNNSKNIKKPLLDKIFLKFPNCKISQNIGNKKIVYSDRDWINFNFDNINYPLSPETFFQINENQALKIFKIIETKISNNKSKTNLIDAYSGLGVIGITLSKYVNNVLCVESNKKAVENGNELILKNNLNNVRFYNLDCTEFFEKNKEINIDTIVFDPPRDGLTPNIVNVVISNKINNIIYLSCNPRTLVRDLKIFNVSNNYEIEYVQPFDMFPQTPHIETLVFLKLKSNFN</sequence>
<dbReference type="CDD" id="cd02440">
    <property type="entry name" value="AdoMet_MTases"/>
    <property type="match status" value="1"/>
</dbReference>
<dbReference type="PANTHER" id="PTHR11061:SF30">
    <property type="entry name" value="TRNA (URACIL(54)-C(5))-METHYLTRANSFERASE"/>
    <property type="match status" value="1"/>
</dbReference>
<dbReference type="SUPFAM" id="SSF50249">
    <property type="entry name" value="Nucleic acid-binding proteins"/>
    <property type="match status" value="1"/>
</dbReference>
<dbReference type="Gene3D" id="3.40.50.150">
    <property type="entry name" value="Vaccinia Virus protein VP39"/>
    <property type="match status" value="1"/>
</dbReference>
<keyword evidence="8" id="KW-1185">Reference proteome</keyword>
<dbReference type="InterPro" id="IPR010280">
    <property type="entry name" value="U5_MeTrfase_fam"/>
</dbReference>